<reference evidence="2 3" key="1">
    <citation type="submission" date="2019-08" db="EMBL/GenBank/DDBJ databases">
        <title>Lentzea from Indian Himalayas.</title>
        <authorList>
            <person name="Mandal S."/>
            <person name="Mallick Gupta A."/>
            <person name="Maiti P.K."/>
            <person name="Sarkar J."/>
            <person name="Mandal S."/>
        </authorList>
    </citation>
    <scope>NUCLEOTIDE SEQUENCE [LARGE SCALE GENOMIC DNA]</scope>
    <source>
        <strain evidence="2 3">PSKA42</strain>
    </source>
</reference>
<proteinExistence type="predicted"/>
<dbReference type="Proteomes" id="UP001515943">
    <property type="component" value="Unassembled WGS sequence"/>
</dbReference>
<dbReference type="Pfam" id="PF06722">
    <property type="entry name" value="EryCIII-like_C"/>
    <property type="match status" value="1"/>
</dbReference>
<sequence>MPLLERLPHHAARDDALVVGMSVERHQCRHALDVTRQWNSSIPARSRGSLRWGTNPRPQGRSDVRVLCTVAFSAAHARATLPLITMLTELGHEVLVAGPSSVLRGFADEPVRTAGALPEVCDQLADLLQGEVLALPPDYDPFADEMIVEFAAGPHITGAARALLPVAADFRPHLVLRAGIEFAGLLVAERLGVPHVAAPSGAGQYMDRSTLLNAVNERRAELRLPLHESLDSVHRFGRLDAVPPAYSLARQPMPAAFAYQQPSHHSAGERLPQWLADLDPSRPLVVASTSTSGGVFATESALRLFDFDAIPDQALRRSPLAHLETLVAGLSDVDCEAVVLTGGLPVEAAEAPHVHLVESLPQALLLQGADLLVSHGGYNSIREAMRAGVPVAVLPVMHDQMHNAHRVGELKLGVRVHDHCADAVTEACRYALADEAVRQGVRGAQRHMLSLPSIRAVAGYLERIVQRNRRLVSM</sequence>
<keyword evidence="3" id="KW-1185">Reference proteome</keyword>
<evidence type="ECO:0000313" key="3">
    <source>
        <dbReference type="Proteomes" id="UP001515943"/>
    </source>
</evidence>
<dbReference type="Gene3D" id="3.40.50.2000">
    <property type="entry name" value="Glycogen Phosphorylase B"/>
    <property type="match status" value="2"/>
</dbReference>
<dbReference type="SUPFAM" id="SSF53756">
    <property type="entry name" value="UDP-Glycosyltransferase/glycogen phosphorylase"/>
    <property type="match status" value="1"/>
</dbReference>
<organism evidence="2 3">
    <name type="scientific">Lentzea indica</name>
    <dbReference type="NCBI Taxonomy" id="2604800"/>
    <lineage>
        <taxon>Bacteria</taxon>
        <taxon>Bacillati</taxon>
        <taxon>Actinomycetota</taxon>
        <taxon>Actinomycetes</taxon>
        <taxon>Pseudonocardiales</taxon>
        <taxon>Pseudonocardiaceae</taxon>
        <taxon>Lentzea</taxon>
    </lineage>
</organism>
<evidence type="ECO:0000313" key="2">
    <source>
        <dbReference type="EMBL" id="NKE58338.1"/>
    </source>
</evidence>
<dbReference type="InterPro" id="IPR050426">
    <property type="entry name" value="Glycosyltransferase_28"/>
</dbReference>
<dbReference type="CDD" id="cd03784">
    <property type="entry name" value="GT1_Gtf-like"/>
    <property type="match status" value="1"/>
</dbReference>
<accession>A0ABX1FH87</accession>
<dbReference type="InterPro" id="IPR010610">
    <property type="entry name" value="EryCIII-like_C"/>
</dbReference>
<name>A0ABX1FH87_9PSEU</name>
<feature type="domain" description="Erythromycin biosynthesis protein CIII-like C-terminal" evidence="1">
    <location>
        <begin position="326"/>
        <end position="462"/>
    </location>
</feature>
<evidence type="ECO:0000259" key="1">
    <source>
        <dbReference type="Pfam" id="PF06722"/>
    </source>
</evidence>
<dbReference type="PANTHER" id="PTHR48050">
    <property type="entry name" value="STEROL 3-BETA-GLUCOSYLTRANSFERASE"/>
    <property type="match status" value="1"/>
</dbReference>
<dbReference type="EMBL" id="VSRL01000051">
    <property type="protein sequence ID" value="NKE58338.1"/>
    <property type="molecule type" value="Genomic_DNA"/>
</dbReference>
<gene>
    <name evidence="2" type="ORF">FXN61_16505</name>
</gene>
<protein>
    <submittedName>
        <fullName evidence="2">Glycosyltransferase family 1 protein</fullName>
    </submittedName>
</protein>
<comment type="caution">
    <text evidence="2">The sequence shown here is derived from an EMBL/GenBank/DDBJ whole genome shotgun (WGS) entry which is preliminary data.</text>
</comment>
<dbReference type="PANTHER" id="PTHR48050:SF13">
    <property type="entry name" value="STEROL 3-BETA-GLUCOSYLTRANSFERASE UGT80A2"/>
    <property type="match status" value="1"/>
</dbReference>
<dbReference type="InterPro" id="IPR002213">
    <property type="entry name" value="UDP_glucos_trans"/>
</dbReference>